<dbReference type="Gene3D" id="3.40.50.300">
    <property type="entry name" value="P-loop containing nucleotide triphosphate hydrolases"/>
    <property type="match status" value="1"/>
</dbReference>
<comment type="caution">
    <text evidence="1">The sequence shown here is derived from an EMBL/GenBank/DDBJ whole genome shotgun (WGS) entry which is preliminary data.</text>
</comment>
<evidence type="ECO:0000313" key="1">
    <source>
        <dbReference type="EMBL" id="TBT96126.1"/>
    </source>
</evidence>
<organism evidence="1 2">
    <name type="scientific">Propioniciclava tarda</name>
    <dbReference type="NCBI Taxonomy" id="433330"/>
    <lineage>
        <taxon>Bacteria</taxon>
        <taxon>Bacillati</taxon>
        <taxon>Actinomycetota</taxon>
        <taxon>Actinomycetes</taxon>
        <taxon>Propionibacteriales</taxon>
        <taxon>Propionibacteriaceae</taxon>
        <taxon>Propioniciclava</taxon>
    </lineage>
</organism>
<dbReference type="OrthoDB" id="5243870at2"/>
<dbReference type="RefSeq" id="WP_131170539.1">
    <property type="nucleotide sequence ID" value="NZ_FXTL01000001.1"/>
</dbReference>
<dbReference type="Proteomes" id="UP000291933">
    <property type="component" value="Unassembled WGS sequence"/>
</dbReference>
<sequence length="259" mass="27028">MATLLLCSASGAPGVTLTALGLALTWPRDVLLVDADRTPSQAVLAGYLRGVSARDRGLPGVLQAHRERRPLSEALVDQAVDLPEPIASGSSVSRRFLPGFVHLGSVDLFGGVWRELGLALQAAPFDAVVDAGRIGHRGLPGDLVEASDKVWLVCRSSLVSLAAVRLYLSALVEQAGEGKVGLVLVGPGRPYGAKEVSEQFGVGVQATIAWDAAGAADLHEGQPLSKRWGRQALAASYARTAAEFVAQDVTERARIGAPA</sequence>
<proteinExistence type="predicted"/>
<protein>
    <recommendedName>
        <fullName evidence="3">ParA family protein</fullName>
    </recommendedName>
</protein>
<dbReference type="EMBL" id="SDMR01000001">
    <property type="protein sequence ID" value="TBT96126.1"/>
    <property type="molecule type" value="Genomic_DNA"/>
</dbReference>
<evidence type="ECO:0008006" key="3">
    <source>
        <dbReference type="Google" id="ProtNLM"/>
    </source>
</evidence>
<evidence type="ECO:0000313" key="2">
    <source>
        <dbReference type="Proteomes" id="UP000291933"/>
    </source>
</evidence>
<gene>
    <name evidence="1" type="ORF">ET996_00155</name>
</gene>
<dbReference type="AlphaFoldDB" id="A0A4Q9KNF6"/>
<reference evidence="1 2" key="1">
    <citation type="submission" date="2019-01" db="EMBL/GenBank/DDBJ databases">
        <title>Lactibacter flavus gen. nov., sp. nov., a novel bacterium of the family Propionibacteriaceae isolated from raw milk and dairy products.</title>
        <authorList>
            <person name="Huptas C."/>
            <person name="Wenning M."/>
            <person name="Breitenwieser F."/>
            <person name="Doll E."/>
            <person name="Von Neubeck M."/>
            <person name="Busse H.-J."/>
            <person name="Scherer S."/>
        </authorList>
    </citation>
    <scope>NUCLEOTIDE SEQUENCE [LARGE SCALE GENOMIC DNA]</scope>
    <source>
        <strain evidence="1 2">DSM 22130</strain>
    </source>
</reference>
<dbReference type="SUPFAM" id="SSF52540">
    <property type="entry name" value="P-loop containing nucleoside triphosphate hydrolases"/>
    <property type="match status" value="1"/>
</dbReference>
<keyword evidence="2" id="KW-1185">Reference proteome</keyword>
<name>A0A4Q9KNF6_PROTD</name>
<accession>A0A4Q9KNF6</accession>
<dbReference type="InterPro" id="IPR027417">
    <property type="entry name" value="P-loop_NTPase"/>
</dbReference>